<dbReference type="Proteomes" id="UP000001075">
    <property type="component" value="Unassembled WGS sequence"/>
</dbReference>
<evidence type="ECO:0000313" key="3">
    <source>
        <dbReference type="Proteomes" id="UP000001075"/>
    </source>
</evidence>
<dbReference type="EMBL" id="JH001025">
    <property type="protein sequence ID" value="EGW11835.1"/>
    <property type="molecule type" value="Genomic_DNA"/>
</dbReference>
<proteinExistence type="predicted"/>
<evidence type="ECO:0000256" key="1">
    <source>
        <dbReference type="SAM" id="MobiDB-lite"/>
    </source>
</evidence>
<dbReference type="AlphaFoldDB" id="G3I0P5"/>
<reference evidence="3" key="1">
    <citation type="journal article" date="2011" name="Nat. Biotechnol.">
        <title>The genomic sequence of the Chinese hamster ovary (CHO)-K1 cell line.</title>
        <authorList>
            <person name="Xu X."/>
            <person name="Nagarajan H."/>
            <person name="Lewis N.E."/>
            <person name="Pan S."/>
            <person name="Cai Z."/>
            <person name="Liu X."/>
            <person name="Chen W."/>
            <person name="Xie M."/>
            <person name="Wang W."/>
            <person name="Hammond S."/>
            <person name="Andersen M.R."/>
            <person name="Neff N."/>
            <person name="Passarelli B."/>
            <person name="Koh W."/>
            <person name="Fan H.C."/>
            <person name="Wang J."/>
            <person name="Gui Y."/>
            <person name="Lee K.H."/>
            <person name="Betenbaugh M.J."/>
            <person name="Quake S.R."/>
            <person name="Famili I."/>
            <person name="Palsson B.O."/>
            <person name="Wang J."/>
        </authorList>
    </citation>
    <scope>NUCLEOTIDE SEQUENCE [LARGE SCALE GENOMIC DNA]</scope>
    <source>
        <strain evidence="3">CHO K1 cell line</strain>
    </source>
</reference>
<gene>
    <name evidence="2" type="ORF">I79_016934</name>
</gene>
<feature type="region of interest" description="Disordered" evidence="1">
    <location>
        <begin position="35"/>
        <end position="61"/>
    </location>
</feature>
<sequence length="78" mass="8291">MHRPRVLSSAVAVRKSVPSPSLGKEGALLLTVLPEDPQGETKSNTTQETGHEVPISSETSHSHLLMLHLQMGSPGCPL</sequence>
<dbReference type="InParanoid" id="G3I0P5"/>
<accession>G3I0P5</accession>
<organism evidence="2 3">
    <name type="scientific">Cricetulus griseus</name>
    <name type="common">Chinese hamster</name>
    <name type="synonym">Cricetulus barabensis griseus</name>
    <dbReference type="NCBI Taxonomy" id="10029"/>
    <lineage>
        <taxon>Eukaryota</taxon>
        <taxon>Metazoa</taxon>
        <taxon>Chordata</taxon>
        <taxon>Craniata</taxon>
        <taxon>Vertebrata</taxon>
        <taxon>Euteleostomi</taxon>
        <taxon>Mammalia</taxon>
        <taxon>Eutheria</taxon>
        <taxon>Euarchontoglires</taxon>
        <taxon>Glires</taxon>
        <taxon>Rodentia</taxon>
        <taxon>Myomorpha</taxon>
        <taxon>Muroidea</taxon>
        <taxon>Cricetidae</taxon>
        <taxon>Cricetinae</taxon>
        <taxon>Cricetulus</taxon>
    </lineage>
</organism>
<name>G3I0P5_CRIGR</name>
<evidence type="ECO:0000313" key="2">
    <source>
        <dbReference type="EMBL" id="EGW11835.1"/>
    </source>
</evidence>
<protein>
    <submittedName>
        <fullName evidence="2">Uncharacterized protein</fullName>
    </submittedName>
</protein>